<dbReference type="Proteomes" id="UP000062398">
    <property type="component" value="Chromosome"/>
</dbReference>
<dbReference type="EMBL" id="CP012174">
    <property type="protein sequence ID" value="AKV79611.1"/>
    <property type="molecule type" value="Genomic_DNA"/>
</dbReference>
<dbReference type="Gene3D" id="1.10.10.10">
    <property type="entry name" value="Winged helix-like DNA-binding domain superfamily/Winged helix DNA-binding domain"/>
    <property type="match status" value="1"/>
</dbReference>
<dbReference type="EMBL" id="CP012175">
    <property type="protein sequence ID" value="AKV81856.1"/>
    <property type="molecule type" value="Genomic_DNA"/>
</dbReference>
<accession>A0A088E9D6</accession>
<dbReference type="Proteomes" id="UP000056255">
    <property type="component" value="Chromosome"/>
</dbReference>
<reference evidence="6 8" key="3">
    <citation type="submission" date="2015-07" db="EMBL/GenBank/DDBJ databases">
        <title>Physiological, transcriptional responses and genome re-sequencing of acid resistant extremely thermoacidophilic Metallosphaera sedula SARC-M1.</title>
        <authorList>
            <person name="Ai C."/>
            <person name="McCarthy S."/>
            <person name="Eckrich V."/>
            <person name="Rudrappa D."/>
            <person name="Qiu G."/>
            <person name="Blum P."/>
        </authorList>
    </citation>
    <scope>NUCLEOTIDE SEQUENCE [LARGE SCALE GENOMIC DNA]</scope>
    <source>
        <strain evidence="6 8">SARC-M1</strain>
    </source>
</reference>
<sequence length="83" mass="9752">MESKIEKHKKRFTITQIVLMVMAKAPGSCCSLEYLSEKTSVDKDELLVYLSRLAQRGIIERKWHKGRAGKERMYCLKYKDELL</sequence>
<dbReference type="Proteomes" id="UP000029084">
    <property type="component" value="Chromosome"/>
</dbReference>
<dbReference type="EMBL" id="CP012176">
    <property type="protein sequence ID" value="AKV84091.1"/>
    <property type="molecule type" value="Genomic_DNA"/>
</dbReference>
<proteinExistence type="predicted"/>
<reference evidence="9 10" key="2">
    <citation type="journal article" date="2015" name="Genome Announc.">
        <title>Complete Genome Sequences of Evolved Arsenate-Resistant Metallosphaera sedula Strains.</title>
        <authorList>
            <person name="Ai C."/>
            <person name="McCarthy S."/>
            <person name="Schackwitz W."/>
            <person name="Martin J."/>
            <person name="Lipzen A."/>
            <person name="Blum P."/>
        </authorList>
    </citation>
    <scope>NUCLEOTIDE SEQUENCE [LARGE SCALE GENOMIC DNA]</scope>
    <source>
        <strain evidence="4 10">ARS120-1</strain>
        <strain evidence="5 9">ARS120-2</strain>
        <strain evidence="2 12">ARS50-1</strain>
        <strain evidence="3 11">ARS50-2</strain>
    </source>
</reference>
<evidence type="ECO:0000313" key="10">
    <source>
        <dbReference type="Proteomes" id="UP000062398"/>
    </source>
</evidence>
<organism evidence="1 7">
    <name type="scientific">Metallosphaera sedula</name>
    <dbReference type="NCBI Taxonomy" id="43687"/>
    <lineage>
        <taxon>Archaea</taxon>
        <taxon>Thermoproteota</taxon>
        <taxon>Thermoprotei</taxon>
        <taxon>Sulfolobales</taxon>
        <taxon>Sulfolobaceae</taxon>
        <taxon>Metallosphaera</taxon>
    </lineage>
</organism>
<evidence type="ECO:0000313" key="11">
    <source>
        <dbReference type="Proteomes" id="UP000062475"/>
    </source>
</evidence>
<evidence type="ECO:0000313" key="5">
    <source>
        <dbReference type="EMBL" id="AKV81856.1"/>
    </source>
</evidence>
<dbReference type="GeneID" id="91756746"/>
<dbReference type="PATRIC" id="fig|43687.5.peg.2361"/>
<evidence type="ECO:0000313" key="2">
    <source>
        <dbReference type="EMBL" id="AKV75122.1"/>
    </source>
</evidence>
<dbReference type="InterPro" id="IPR036388">
    <property type="entry name" value="WH-like_DNA-bd_sf"/>
</dbReference>
<dbReference type="OrthoDB" id="38975at2157"/>
<dbReference type="Proteomes" id="UP000068832">
    <property type="component" value="Chromosome"/>
</dbReference>
<evidence type="ECO:0000313" key="4">
    <source>
        <dbReference type="EMBL" id="AKV79611.1"/>
    </source>
</evidence>
<dbReference type="InterPro" id="IPR008848">
    <property type="entry name" value="Plasmid_regulator_arc"/>
</dbReference>
<protein>
    <submittedName>
        <fullName evidence="1 2">Plasmid regulator</fullName>
    </submittedName>
</protein>
<dbReference type="RefSeq" id="WP_012022126.1">
    <property type="nucleotide sequence ID" value="NZ_CP008822.1"/>
</dbReference>
<dbReference type="AlphaFoldDB" id="A0A088E9D6"/>
<evidence type="ECO:0000313" key="8">
    <source>
        <dbReference type="Proteomes" id="UP000056255"/>
    </source>
</evidence>
<reference evidence="1 7" key="1">
    <citation type="journal article" date="2014" name="J. Bacteriol.">
        <title>Role of an Archaeal PitA Transporter in the Copper and Arsenic Resistance of Metallosphaera sedula, an Extreme Thermoacidophile.</title>
        <authorList>
            <person name="McCarthy S."/>
            <person name="Ai C."/>
            <person name="Wheaton G."/>
            <person name="Tevatia R."/>
            <person name="Eckrich V."/>
            <person name="Kelly R."/>
            <person name="Blum P."/>
        </authorList>
    </citation>
    <scope>NUCLEOTIDE SEQUENCE [LARGE SCALE GENOMIC DNA]</scope>
    <source>
        <strain evidence="1 7">CuR1</strain>
    </source>
</reference>
<dbReference type="Proteomes" id="UP000062475">
    <property type="component" value="Chromosome"/>
</dbReference>
<evidence type="ECO:0000313" key="6">
    <source>
        <dbReference type="EMBL" id="AKV84091.1"/>
    </source>
</evidence>
<dbReference type="OMA" id="KERMYCL"/>
<dbReference type="SUPFAM" id="SSF46785">
    <property type="entry name" value="Winged helix' DNA-binding domain"/>
    <property type="match status" value="1"/>
</dbReference>
<dbReference type="EMBL" id="CP008822">
    <property type="protein sequence ID" value="AIM28322.1"/>
    <property type="molecule type" value="Genomic_DNA"/>
</dbReference>
<dbReference type="EMBL" id="CP012172">
    <property type="protein sequence ID" value="AKV75122.1"/>
    <property type="molecule type" value="Genomic_DNA"/>
</dbReference>
<evidence type="ECO:0000313" key="9">
    <source>
        <dbReference type="Proteomes" id="UP000061362"/>
    </source>
</evidence>
<dbReference type="EMBL" id="CP012173">
    <property type="protein sequence ID" value="AKV77360.1"/>
    <property type="molecule type" value="Genomic_DNA"/>
</dbReference>
<dbReference type="Proteomes" id="UP000061362">
    <property type="component" value="Chromosome"/>
</dbReference>
<evidence type="ECO:0000313" key="1">
    <source>
        <dbReference type="EMBL" id="AIM28322.1"/>
    </source>
</evidence>
<evidence type="ECO:0000313" key="3">
    <source>
        <dbReference type="EMBL" id="AKV77360.1"/>
    </source>
</evidence>
<dbReference type="InterPro" id="IPR036390">
    <property type="entry name" value="WH_DNA-bd_sf"/>
</dbReference>
<evidence type="ECO:0000313" key="7">
    <source>
        <dbReference type="Proteomes" id="UP000029084"/>
    </source>
</evidence>
<name>A0A088E9D6_9CREN</name>
<evidence type="ECO:0000313" key="12">
    <source>
        <dbReference type="Proteomes" id="UP000068832"/>
    </source>
</evidence>
<gene>
    <name evidence="1" type="ORF">HA72_2201</name>
    <name evidence="2" type="ORF">MsedA_2256</name>
    <name evidence="3" type="ORF">MsedB_2258</name>
    <name evidence="4" type="ORF">MsedC_2256</name>
    <name evidence="5" type="ORF">MsedD_2257</name>
    <name evidence="6" type="ORF">MsedE_2259</name>
</gene>
<dbReference type="Pfam" id="PF05584">
    <property type="entry name" value="Sulfolobus_pRN"/>
    <property type="match status" value="1"/>
</dbReference>